<dbReference type="InterPro" id="IPR011004">
    <property type="entry name" value="Trimer_LpxA-like_sf"/>
</dbReference>
<dbReference type="OrthoDB" id="9794407at2"/>
<feature type="active site" description="Proton acceptor" evidence="1">
    <location>
        <position position="138"/>
    </location>
</feature>
<evidence type="ECO:0000256" key="2">
    <source>
        <dbReference type="PIRSR" id="PIRSR620019-2"/>
    </source>
</evidence>
<dbReference type="eggNOG" id="COG0110">
    <property type="taxonomic scope" value="Bacteria"/>
</dbReference>
<feature type="binding site" evidence="2">
    <location>
        <position position="69"/>
    </location>
    <ligand>
        <name>substrate</name>
    </ligand>
</feature>
<proteinExistence type="predicted"/>
<evidence type="ECO:0000256" key="1">
    <source>
        <dbReference type="PIRSR" id="PIRSR620019-1"/>
    </source>
</evidence>
<organism evidence="4 5">
    <name type="scientific">Paenibacillus durus</name>
    <name type="common">Paenibacillus azotofixans</name>
    <dbReference type="NCBI Taxonomy" id="44251"/>
    <lineage>
        <taxon>Bacteria</taxon>
        <taxon>Bacillati</taxon>
        <taxon>Bacillota</taxon>
        <taxon>Bacilli</taxon>
        <taxon>Bacillales</taxon>
        <taxon>Paenibacillaceae</taxon>
        <taxon>Paenibacillus</taxon>
    </lineage>
</organism>
<dbReference type="Proteomes" id="UP000029409">
    <property type="component" value="Chromosome"/>
</dbReference>
<dbReference type="InterPro" id="IPR020019">
    <property type="entry name" value="AcTrfase_PglD-like"/>
</dbReference>
<dbReference type="InterPro" id="IPR001451">
    <property type="entry name" value="Hexapep"/>
</dbReference>
<dbReference type="InterPro" id="IPR050179">
    <property type="entry name" value="Trans_hexapeptide_repeat"/>
</dbReference>
<dbReference type="InterPro" id="IPR041561">
    <property type="entry name" value="PglD_N"/>
</dbReference>
<dbReference type="EMBL" id="CP009288">
    <property type="protein sequence ID" value="AIQ11456.1"/>
    <property type="molecule type" value="Genomic_DNA"/>
</dbReference>
<dbReference type="KEGG" id="pdu:PDUR_05330"/>
<evidence type="ECO:0000313" key="5">
    <source>
        <dbReference type="Proteomes" id="UP000029409"/>
    </source>
</evidence>
<dbReference type="PANTHER" id="PTHR43300">
    <property type="entry name" value="ACETYLTRANSFERASE"/>
    <property type="match status" value="1"/>
</dbReference>
<feature type="site" description="Increases basicity of active site His" evidence="1">
    <location>
        <position position="139"/>
    </location>
</feature>
<sequence>MKNIVVFGAGGHAKAVIDAIEREGRYRIFGLLDSYKAAGSEIYGYRVLGNEHYIADHRENIHGGIVAIGDNWTRASIVARIAYLYPGFPFVTAVHPGAWIARGAELGQGTVVMAGAIVNSDTVIGEHCVLYPKASVDHDSRIGNYVTLAPGATTGGNVTVGEYSVLSLGANVIHSVSVGAHTVIGAGATVLSDIGGYAVAYGTPAVIVRSRTAGERYL</sequence>
<dbReference type="Pfam" id="PF00132">
    <property type="entry name" value="Hexapep"/>
    <property type="match status" value="1"/>
</dbReference>
<dbReference type="Gene3D" id="3.40.50.20">
    <property type="match status" value="1"/>
</dbReference>
<reference evidence="4 5" key="1">
    <citation type="submission" date="2014-08" db="EMBL/GenBank/DDBJ databases">
        <title>Comparative genomics of the Paenibacillus odorifer group.</title>
        <authorList>
            <person name="den Bakker H.C."/>
            <person name="Tsai Y.-C."/>
            <person name="Martin N."/>
            <person name="Korlach J."/>
            <person name="Wiedmann M."/>
        </authorList>
    </citation>
    <scope>NUCLEOTIDE SEQUENCE [LARGE SCALE GENOMIC DNA]</scope>
    <source>
        <strain evidence="4 5">DSM 1735</strain>
    </source>
</reference>
<feature type="domain" description="PglD N-terminal" evidence="3">
    <location>
        <begin position="3"/>
        <end position="80"/>
    </location>
</feature>
<dbReference type="CDD" id="cd03360">
    <property type="entry name" value="LbH_AT_putative"/>
    <property type="match status" value="1"/>
</dbReference>
<dbReference type="Pfam" id="PF17836">
    <property type="entry name" value="PglD_N"/>
    <property type="match status" value="1"/>
</dbReference>
<dbReference type="Gene3D" id="2.160.10.10">
    <property type="entry name" value="Hexapeptide repeat proteins"/>
    <property type="match status" value="1"/>
</dbReference>
<dbReference type="PANTHER" id="PTHR43300:SF7">
    <property type="entry name" value="UDP-N-ACETYLBACILLOSAMINE N-ACETYLTRANSFERASE"/>
    <property type="match status" value="1"/>
</dbReference>
<keyword evidence="5" id="KW-1185">Reference proteome</keyword>
<dbReference type="NCBIfam" id="TIGR03570">
    <property type="entry name" value="NeuD_NnaD"/>
    <property type="match status" value="1"/>
</dbReference>
<name>A0A089HHP6_PAEDU</name>
<dbReference type="AlphaFoldDB" id="A0A089HHP6"/>
<protein>
    <submittedName>
        <fullName evidence="4">Transferase</fullName>
    </submittedName>
</protein>
<dbReference type="RefSeq" id="WP_042205367.1">
    <property type="nucleotide sequence ID" value="NZ_CP009288.1"/>
</dbReference>
<keyword evidence="4" id="KW-0808">Transferase</keyword>
<gene>
    <name evidence="4" type="ORF">PDUR_05330</name>
</gene>
<dbReference type="STRING" id="44251.PDUR_05330"/>
<dbReference type="GO" id="GO:0016740">
    <property type="term" value="F:transferase activity"/>
    <property type="evidence" value="ECO:0007669"/>
    <property type="project" value="UniProtKB-KW"/>
</dbReference>
<evidence type="ECO:0000259" key="3">
    <source>
        <dbReference type="Pfam" id="PF17836"/>
    </source>
</evidence>
<dbReference type="SUPFAM" id="SSF51161">
    <property type="entry name" value="Trimeric LpxA-like enzymes"/>
    <property type="match status" value="1"/>
</dbReference>
<accession>A0A089HHP6</accession>
<evidence type="ECO:0000313" key="4">
    <source>
        <dbReference type="EMBL" id="AIQ11456.1"/>
    </source>
</evidence>